<dbReference type="PANTHER" id="PTHR18964:SF149">
    <property type="entry name" value="BIFUNCTIONAL UDP-N-ACETYLGLUCOSAMINE 2-EPIMERASE_N-ACETYLMANNOSAMINE KINASE"/>
    <property type="match status" value="1"/>
</dbReference>
<dbReference type="EMBL" id="QZVS01000090">
    <property type="protein sequence ID" value="RJT87388.1"/>
    <property type="molecule type" value="Genomic_DNA"/>
</dbReference>
<dbReference type="Gene3D" id="1.10.10.10">
    <property type="entry name" value="Winged helix-like DNA-binding domain superfamily/Winged helix DNA-binding domain"/>
    <property type="match status" value="1"/>
</dbReference>
<dbReference type="Gene3D" id="3.30.420.40">
    <property type="match status" value="2"/>
</dbReference>
<evidence type="ECO:0000313" key="4">
    <source>
        <dbReference type="Proteomes" id="UP000272015"/>
    </source>
</evidence>
<gene>
    <name evidence="3" type="ORF">D6T64_15255</name>
</gene>
<feature type="region of interest" description="Disordered" evidence="2">
    <location>
        <begin position="1"/>
        <end position="24"/>
    </location>
</feature>
<dbReference type="AlphaFoldDB" id="A0A3A5MK22"/>
<evidence type="ECO:0000256" key="1">
    <source>
        <dbReference type="ARBA" id="ARBA00006479"/>
    </source>
</evidence>
<dbReference type="InterPro" id="IPR043129">
    <property type="entry name" value="ATPase_NBD"/>
</dbReference>
<comment type="caution">
    <text evidence="3">The sequence shown here is derived from an EMBL/GenBank/DDBJ whole genome shotgun (WGS) entry which is preliminary data.</text>
</comment>
<proteinExistence type="inferred from homology"/>
<keyword evidence="4" id="KW-1185">Reference proteome</keyword>
<name>A0A3A5MK22_9MICO</name>
<dbReference type="Proteomes" id="UP000272015">
    <property type="component" value="Unassembled WGS sequence"/>
</dbReference>
<reference evidence="3 4" key="1">
    <citation type="submission" date="2018-09" db="EMBL/GenBank/DDBJ databases">
        <title>Novel species of Cryobacterium.</title>
        <authorList>
            <person name="Liu Q."/>
            <person name="Xin Y.-H."/>
        </authorList>
    </citation>
    <scope>NUCLEOTIDE SEQUENCE [LARGE SCALE GENOMIC DNA]</scope>
    <source>
        <strain evidence="3 4">Hh39</strain>
    </source>
</reference>
<organism evidence="3 4">
    <name type="scientific">Cryobacterium melibiosiphilum</name>
    <dbReference type="NCBI Taxonomy" id="995039"/>
    <lineage>
        <taxon>Bacteria</taxon>
        <taxon>Bacillati</taxon>
        <taxon>Actinomycetota</taxon>
        <taxon>Actinomycetes</taxon>
        <taxon>Micrococcales</taxon>
        <taxon>Microbacteriaceae</taxon>
        <taxon>Cryobacterium</taxon>
    </lineage>
</organism>
<dbReference type="InterPro" id="IPR036388">
    <property type="entry name" value="WH-like_DNA-bd_sf"/>
</dbReference>
<sequence length="398" mass="41496">MWQARLRWPRRQESSARMSSPVTPPLPVPLDGMAHSVAVDVLLNGPLSRKQLATRLRISPGSVTRVVKPLVESGLLVELAPVPTAGMGRPEEPLDTELRRDFYVGVKITETAIHAVVTTLRAQVVAETTHPLASLEPAEVAQDVATVIAELAQRGYAVRAAGVSLGGPVTAEGWVSGAPLLGWYSVDFGALLRPLLNIPLVVDNDLLALVRAEKWFGAAKSYDHFALLTIGSGVGYGLVVGGRILEGPDAGLSTIAHLPLDIGGGVCAQGHTGCAETILTTPALLGRARLALGDSITHEQLLARAPSNPAAAAIVETAAFALGKLIASIASVAMPHKIILTGDGIGLAIAGAAALQRGIEAHRDQRAAPIDLEVQVIGFTEWARGAAVSAIETFVVGR</sequence>
<dbReference type="SUPFAM" id="SSF46785">
    <property type="entry name" value="Winged helix' DNA-binding domain"/>
    <property type="match status" value="1"/>
</dbReference>
<dbReference type="Pfam" id="PF00480">
    <property type="entry name" value="ROK"/>
    <property type="match status" value="1"/>
</dbReference>
<dbReference type="PANTHER" id="PTHR18964">
    <property type="entry name" value="ROK (REPRESSOR, ORF, KINASE) FAMILY"/>
    <property type="match status" value="1"/>
</dbReference>
<dbReference type="InterPro" id="IPR036390">
    <property type="entry name" value="WH_DNA-bd_sf"/>
</dbReference>
<evidence type="ECO:0000313" key="3">
    <source>
        <dbReference type="EMBL" id="RJT87388.1"/>
    </source>
</evidence>
<dbReference type="Pfam" id="PF13412">
    <property type="entry name" value="HTH_24"/>
    <property type="match status" value="1"/>
</dbReference>
<accession>A0A3A5MK22</accession>
<comment type="similarity">
    <text evidence="1">Belongs to the ROK (NagC/XylR) family.</text>
</comment>
<protein>
    <submittedName>
        <fullName evidence="3">ROK family transcriptional regulator</fullName>
    </submittedName>
</protein>
<dbReference type="InterPro" id="IPR000600">
    <property type="entry name" value="ROK"/>
</dbReference>
<evidence type="ECO:0000256" key="2">
    <source>
        <dbReference type="SAM" id="MobiDB-lite"/>
    </source>
</evidence>
<dbReference type="SUPFAM" id="SSF53067">
    <property type="entry name" value="Actin-like ATPase domain"/>
    <property type="match status" value="1"/>
</dbReference>